<evidence type="ECO:0000256" key="7">
    <source>
        <dbReference type="SAM" id="MobiDB-lite"/>
    </source>
</evidence>
<evidence type="ECO:0000256" key="2">
    <source>
        <dbReference type="ARBA" id="ARBA00022473"/>
    </source>
</evidence>
<comment type="caution">
    <text evidence="6">Lacks conserved residue(s) required for the propagation of feature annotation.</text>
</comment>
<evidence type="ECO:0000256" key="5">
    <source>
        <dbReference type="ARBA" id="ARBA00023157"/>
    </source>
</evidence>
<dbReference type="GO" id="GO:0030154">
    <property type="term" value="P:cell differentiation"/>
    <property type="evidence" value="ECO:0007669"/>
    <property type="project" value="UniProtKB-KW"/>
</dbReference>
<evidence type="ECO:0000256" key="6">
    <source>
        <dbReference type="PROSITE-ProRule" id="PRU00090"/>
    </source>
</evidence>
<dbReference type="GO" id="GO:0060070">
    <property type="term" value="P:canonical Wnt signaling pathway"/>
    <property type="evidence" value="ECO:0007669"/>
    <property type="project" value="TreeGrafter"/>
</dbReference>
<dbReference type="Pfam" id="PF01392">
    <property type="entry name" value="Fz"/>
    <property type="match status" value="1"/>
</dbReference>
<feature type="disulfide bond" evidence="6">
    <location>
        <begin position="130"/>
        <end position="154"/>
    </location>
</feature>
<evidence type="ECO:0000313" key="11">
    <source>
        <dbReference type="EMBL" id="CAI8026578.1"/>
    </source>
</evidence>
<dbReference type="InterPro" id="IPR020067">
    <property type="entry name" value="Frizzled_dom"/>
</dbReference>
<dbReference type="CDD" id="cd07066">
    <property type="entry name" value="CRD_FZ"/>
    <property type="match status" value="1"/>
</dbReference>
<evidence type="ECO:0000256" key="3">
    <source>
        <dbReference type="ARBA" id="ARBA00022687"/>
    </source>
</evidence>
<gene>
    <name evidence="11" type="ORF">GBAR_LOCUS15262</name>
</gene>
<organism evidence="11 12">
    <name type="scientific">Geodia barretti</name>
    <name type="common">Barrett's horny sponge</name>
    <dbReference type="NCBI Taxonomy" id="519541"/>
    <lineage>
        <taxon>Eukaryota</taxon>
        <taxon>Metazoa</taxon>
        <taxon>Porifera</taxon>
        <taxon>Demospongiae</taxon>
        <taxon>Heteroscleromorpha</taxon>
        <taxon>Tetractinellida</taxon>
        <taxon>Astrophorina</taxon>
        <taxon>Geodiidae</taxon>
        <taxon>Geodia</taxon>
    </lineage>
</organism>
<evidence type="ECO:0000259" key="9">
    <source>
        <dbReference type="PROSITE" id="PS50038"/>
    </source>
</evidence>
<feature type="domain" description="NTR" evidence="10">
    <location>
        <begin position="225"/>
        <end position="364"/>
    </location>
</feature>
<comment type="similarity">
    <text evidence="1">Belongs to the secreted frizzled-related protein (sFRP) family.</text>
</comment>
<dbReference type="EMBL" id="CASHTH010002221">
    <property type="protein sequence ID" value="CAI8026578.1"/>
    <property type="molecule type" value="Genomic_DNA"/>
</dbReference>
<dbReference type="SMART" id="SM00063">
    <property type="entry name" value="FRI"/>
    <property type="match status" value="1"/>
</dbReference>
<feature type="domain" description="FZ" evidence="9">
    <location>
        <begin position="40"/>
        <end position="169"/>
    </location>
</feature>
<dbReference type="Proteomes" id="UP001174909">
    <property type="component" value="Unassembled WGS sequence"/>
</dbReference>
<keyword evidence="2" id="KW-0217">Developmental protein</keyword>
<dbReference type="GO" id="GO:0017147">
    <property type="term" value="F:Wnt-protein binding"/>
    <property type="evidence" value="ECO:0007669"/>
    <property type="project" value="TreeGrafter"/>
</dbReference>
<dbReference type="GO" id="GO:0005886">
    <property type="term" value="C:plasma membrane"/>
    <property type="evidence" value="ECO:0007669"/>
    <property type="project" value="TreeGrafter"/>
</dbReference>
<accession>A0AA35SAR9</accession>
<dbReference type="InterPro" id="IPR015526">
    <property type="entry name" value="Frizzled/SFRP"/>
</dbReference>
<evidence type="ECO:0000256" key="4">
    <source>
        <dbReference type="ARBA" id="ARBA00022782"/>
    </source>
</evidence>
<keyword evidence="4" id="KW-0221">Differentiation</keyword>
<feature type="compositionally biased region" description="Low complexity" evidence="7">
    <location>
        <begin position="177"/>
        <end position="216"/>
    </location>
</feature>
<dbReference type="GO" id="GO:0042813">
    <property type="term" value="F:Wnt receptor activity"/>
    <property type="evidence" value="ECO:0007669"/>
    <property type="project" value="TreeGrafter"/>
</dbReference>
<sequence length="364" mass="41358">MTPHLTIARLFLGLLLFCAVHGLPANRRHWFYPAFQQRDPLGAECVVLDDHPCNVMFNRTEGERYAKFPNSRGMTLEGSKREFMQYYTLFNLKPPGCYLEMWSLLCFHYFPQCRPGLPLKYIATPCRETCQRARTGCDDFLRERNITWPEHLECAKFNSSHDDHLCVNRSAVEQVTLPAPTPTSSAPTSGSSPTSNVPTTSRPTTRPTTTTSTPNNTPEPPAPQCHSRCKFRTRANGGTFRNNDYTFAANVTVISSSSLGTTDRHAFLAVITRYWVLDSQNCSHFENHTYIIIRTSYSHCPPCPGFNTTAGENVYLVAGYCNDRGWYLPPTDSLVSPWNLNRMKYETKLEGWIGNAMEQRRQSQ</sequence>
<dbReference type="SUPFAM" id="SSF63501">
    <property type="entry name" value="Frizzled cysteine-rich domain"/>
    <property type="match status" value="1"/>
</dbReference>
<dbReference type="PROSITE" id="PS50038">
    <property type="entry name" value="FZ"/>
    <property type="match status" value="1"/>
</dbReference>
<dbReference type="Gene3D" id="1.10.2000.10">
    <property type="entry name" value="Frizzled cysteine-rich domain"/>
    <property type="match status" value="1"/>
</dbReference>
<keyword evidence="5 6" id="KW-1015">Disulfide bond</keyword>
<feature type="chain" id="PRO_5041431505" evidence="8">
    <location>
        <begin position="23"/>
        <end position="364"/>
    </location>
</feature>
<dbReference type="GO" id="GO:0035567">
    <property type="term" value="P:non-canonical Wnt signaling pathway"/>
    <property type="evidence" value="ECO:0007669"/>
    <property type="project" value="TreeGrafter"/>
</dbReference>
<dbReference type="InterPro" id="IPR008993">
    <property type="entry name" value="TIMP-like_OB-fold"/>
</dbReference>
<feature type="region of interest" description="Disordered" evidence="7">
    <location>
        <begin position="177"/>
        <end position="228"/>
    </location>
</feature>
<dbReference type="SUPFAM" id="SSF50242">
    <property type="entry name" value="TIMP-like"/>
    <property type="match status" value="1"/>
</dbReference>
<name>A0AA35SAR9_GEOBA</name>
<protein>
    <submittedName>
        <fullName evidence="11">Frizzled-2</fullName>
    </submittedName>
</protein>
<dbReference type="PANTHER" id="PTHR11309">
    <property type="entry name" value="FRIZZLED"/>
    <property type="match status" value="1"/>
</dbReference>
<proteinExistence type="inferred from homology"/>
<keyword evidence="12" id="KW-1185">Reference proteome</keyword>
<evidence type="ECO:0000256" key="1">
    <source>
        <dbReference type="ARBA" id="ARBA00010054"/>
    </source>
</evidence>
<dbReference type="AlphaFoldDB" id="A0AA35SAR9"/>
<keyword evidence="8" id="KW-0732">Signal</keyword>
<evidence type="ECO:0000256" key="8">
    <source>
        <dbReference type="SAM" id="SignalP"/>
    </source>
</evidence>
<reference evidence="11" key="1">
    <citation type="submission" date="2023-03" db="EMBL/GenBank/DDBJ databases">
        <authorList>
            <person name="Steffen K."/>
            <person name="Cardenas P."/>
        </authorList>
    </citation>
    <scope>NUCLEOTIDE SEQUENCE</scope>
</reference>
<dbReference type="PROSITE" id="PS50189">
    <property type="entry name" value="NTR"/>
    <property type="match status" value="1"/>
</dbReference>
<evidence type="ECO:0000313" key="12">
    <source>
        <dbReference type="Proteomes" id="UP001174909"/>
    </source>
</evidence>
<keyword evidence="3" id="KW-0879">Wnt signaling pathway</keyword>
<dbReference type="InterPro" id="IPR036790">
    <property type="entry name" value="Frizzled_dom_sf"/>
</dbReference>
<dbReference type="InterPro" id="IPR001134">
    <property type="entry name" value="Netrin_domain"/>
</dbReference>
<evidence type="ECO:0000259" key="10">
    <source>
        <dbReference type="PROSITE" id="PS50189"/>
    </source>
</evidence>
<comment type="caution">
    <text evidence="11">The sequence shown here is derived from an EMBL/GenBank/DDBJ whole genome shotgun (WGS) entry which is preliminary data.</text>
</comment>
<feature type="signal peptide" evidence="8">
    <location>
        <begin position="1"/>
        <end position="22"/>
    </location>
</feature>